<dbReference type="Pfam" id="PF00188">
    <property type="entry name" value="CAP"/>
    <property type="match status" value="1"/>
</dbReference>
<dbReference type="SUPFAM" id="SSF55797">
    <property type="entry name" value="PR-1-like"/>
    <property type="match status" value="1"/>
</dbReference>
<dbReference type="Gene3D" id="3.40.33.10">
    <property type="entry name" value="CAP"/>
    <property type="match status" value="1"/>
</dbReference>
<gene>
    <name evidence="2" type="ORF">THAPS_263215</name>
</gene>
<feature type="non-terminal residue" evidence="2">
    <location>
        <position position="209"/>
    </location>
</feature>
<evidence type="ECO:0000313" key="2">
    <source>
        <dbReference type="EMBL" id="ACI64597.1"/>
    </source>
</evidence>
<proteinExistence type="predicted"/>
<dbReference type="InterPro" id="IPR035940">
    <property type="entry name" value="CAP_sf"/>
</dbReference>
<dbReference type="PaxDb" id="35128-Thaps263215"/>
<protein>
    <submittedName>
        <fullName evidence="2">Protein scp/tpx-1/ag5/pr-1/sc7 domain-containing protein</fullName>
    </submittedName>
</protein>
<dbReference type="PRINTS" id="PR00837">
    <property type="entry name" value="V5TPXLIKE"/>
</dbReference>
<keyword evidence="3" id="KW-1185">Reference proteome</keyword>
<dbReference type="Proteomes" id="UP000001449">
    <property type="component" value="Chromosome 7"/>
</dbReference>
<dbReference type="OMA" id="VERESNW"/>
<name>B5YNA3_THAPS</name>
<dbReference type="InterPro" id="IPR001283">
    <property type="entry name" value="CRISP-related"/>
</dbReference>
<organism evidence="2 3">
    <name type="scientific">Thalassiosira pseudonana</name>
    <name type="common">Marine diatom</name>
    <name type="synonym">Cyclotella nana</name>
    <dbReference type="NCBI Taxonomy" id="35128"/>
    <lineage>
        <taxon>Eukaryota</taxon>
        <taxon>Sar</taxon>
        <taxon>Stramenopiles</taxon>
        <taxon>Ochrophyta</taxon>
        <taxon>Bacillariophyta</taxon>
        <taxon>Coscinodiscophyceae</taxon>
        <taxon>Thalassiosirophycidae</taxon>
        <taxon>Thalassiosirales</taxon>
        <taxon>Thalassiosiraceae</taxon>
        <taxon>Thalassiosira</taxon>
    </lineage>
</organism>
<dbReference type="EMBL" id="CP001160">
    <property type="protein sequence ID" value="ACI64597.1"/>
    <property type="molecule type" value="Genomic_DNA"/>
</dbReference>
<reference evidence="2 3" key="1">
    <citation type="journal article" date="2004" name="Science">
        <title>The genome of the diatom Thalassiosira pseudonana: ecology, evolution, and metabolism.</title>
        <authorList>
            <person name="Armbrust E.V."/>
            <person name="Berges J.A."/>
            <person name="Bowler C."/>
            <person name="Green B.R."/>
            <person name="Martinez D."/>
            <person name="Putnam N.H."/>
            <person name="Zhou S."/>
            <person name="Allen A.E."/>
            <person name="Apt K.E."/>
            <person name="Bechner M."/>
            <person name="Brzezinski M.A."/>
            <person name="Chaal B.K."/>
            <person name="Chiovitti A."/>
            <person name="Davis A.K."/>
            <person name="Demarest M.S."/>
            <person name="Detter J.C."/>
            <person name="Glavina T."/>
            <person name="Goodstein D."/>
            <person name="Hadi M.Z."/>
            <person name="Hellsten U."/>
            <person name="Hildebrand M."/>
            <person name="Jenkins B.D."/>
            <person name="Jurka J."/>
            <person name="Kapitonov V.V."/>
            <person name="Kroger N."/>
            <person name="Lau W.W."/>
            <person name="Lane T.W."/>
            <person name="Larimer F.W."/>
            <person name="Lippmeier J.C."/>
            <person name="Lucas S."/>
            <person name="Medina M."/>
            <person name="Montsant A."/>
            <person name="Obornik M."/>
            <person name="Parker M.S."/>
            <person name="Palenik B."/>
            <person name="Pazour G.J."/>
            <person name="Richardson P.M."/>
            <person name="Rynearson T.A."/>
            <person name="Saito M.A."/>
            <person name="Schwartz D.C."/>
            <person name="Thamatrakoln K."/>
            <person name="Valentin K."/>
            <person name="Vardi A."/>
            <person name="Wilkerson F.P."/>
            <person name="Rokhsar D.S."/>
        </authorList>
    </citation>
    <scope>NUCLEOTIDE SEQUENCE [LARGE SCALE GENOMIC DNA]</scope>
    <source>
        <strain evidence="2 3">CCMP1335</strain>
    </source>
</reference>
<dbReference type="eggNOG" id="KOG3017">
    <property type="taxonomic scope" value="Eukaryota"/>
</dbReference>
<dbReference type="SMART" id="SM00198">
    <property type="entry name" value="SCP"/>
    <property type="match status" value="1"/>
</dbReference>
<dbReference type="InParanoid" id="B5YNA3"/>
<dbReference type="InterPro" id="IPR014044">
    <property type="entry name" value="CAP_dom"/>
</dbReference>
<dbReference type="KEGG" id="tps:THAPS_263215"/>
<evidence type="ECO:0000313" key="3">
    <source>
        <dbReference type="Proteomes" id="UP000001449"/>
    </source>
</evidence>
<accession>B5YNA3</accession>
<dbReference type="HOGENOM" id="CLU_1317779_0_0_1"/>
<evidence type="ECO:0000259" key="1">
    <source>
        <dbReference type="SMART" id="SM00198"/>
    </source>
</evidence>
<dbReference type="GeneID" id="7447093"/>
<dbReference type="GO" id="GO:0005615">
    <property type="term" value="C:extracellular space"/>
    <property type="evidence" value="ECO:0000318"/>
    <property type="project" value="GO_Central"/>
</dbReference>
<sequence length="209" mass="23953">MDGRMMVDERFFNTGKQKSHDIIVGYDKTLNLTEREQSYLDSHNWRRKKYHQAEGIDYVPMRWSTGLAQHAANWADKLLDDCDVVGIKHEPNQEQGENLAKNAGNGNWGQLYPVENIVRRWVEREEDWSFPKNAHYTQALWRTSIYLGCAESQKSLDNGGMCRVQVCRYARAGNCNMNAYQGGGSNWWKTPMLMEENPCGPACGAEGCH</sequence>
<dbReference type="AlphaFoldDB" id="B5YNA3"/>
<dbReference type="PANTHER" id="PTHR10334">
    <property type="entry name" value="CYSTEINE-RICH SECRETORY PROTEIN-RELATED"/>
    <property type="match status" value="1"/>
</dbReference>
<feature type="domain" description="SCP" evidence="1">
    <location>
        <begin position="34"/>
        <end position="177"/>
    </location>
</feature>
<dbReference type="RefSeq" id="XP_002295880.1">
    <property type="nucleotide sequence ID" value="XM_002295844.1"/>
</dbReference>
<dbReference type="FunFam" id="3.40.33.10:FF:000029">
    <property type="entry name" value="Predicted protein"/>
    <property type="match status" value="1"/>
</dbReference>
<reference evidence="2 3" key="2">
    <citation type="journal article" date="2008" name="Nature">
        <title>The Phaeodactylum genome reveals the evolutionary history of diatom genomes.</title>
        <authorList>
            <person name="Bowler C."/>
            <person name="Allen A.E."/>
            <person name="Badger J.H."/>
            <person name="Grimwood J."/>
            <person name="Jabbari K."/>
            <person name="Kuo A."/>
            <person name="Maheswari U."/>
            <person name="Martens C."/>
            <person name="Maumus F."/>
            <person name="Otillar R.P."/>
            <person name="Rayko E."/>
            <person name="Salamov A."/>
            <person name="Vandepoele K."/>
            <person name="Beszteri B."/>
            <person name="Gruber A."/>
            <person name="Heijde M."/>
            <person name="Katinka M."/>
            <person name="Mock T."/>
            <person name="Valentin K."/>
            <person name="Verret F."/>
            <person name="Berges J.A."/>
            <person name="Brownlee C."/>
            <person name="Cadoret J.P."/>
            <person name="Chiovitti A."/>
            <person name="Choi C.J."/>
            <person name="Coesel S."/>
            <person name="De Martino A."/>
            <person name="Detter J.C."/>
            <person name="Durkin C."/>
            <person name="Falciatore A."/>
            <person name="Fournet J."/>
            <person name="Haruta M."/>
            <person name="Huysman M.J."/>
            <person name="Jenkins B.D."/>
            <person name="Jiroutova K."/>
            <person name="Jorgensen R.E."/>
            <person name="Joubert Y."/>
            <person name="Kaplan A."/>
            <person name="Kroger N."/>
            <person name="Kroth P.G."/>
            <person name="La Roche J."/>
            <person name="Lindquist E."/>
            <person name="Lommer M."/>
            <person name="Martin-Jezequel V."/>
            <person name="Lopez P.J."/>
            <person name="Lucas S."/>
            <person name="Mangogna M."/>
            <person name="McGinnis K."/>
            <person name="Medlin L.K."/>
            <person name="Montsant A."/>
            <person name="Oudot-Le Secq M.P."/>
            <person name="Napoli C."/>
            <person name="Obornik M."/>
            <person name="Parker M.S."/>
            <person name="Petit J.L."/>
            <person name="Porcel B.M."/>
            <person name="Poulsen N."/>
            <person name="Robison M."/>
            <person name="Rychlewski L."/>
            <person name="Rynearson T.A."/>
            <person name="Schmutz J."/>
            <person name="Shapiro H."/>
            <person name="Siaut M."/>
            <person name="Stanley M."/>
            <person name="Sussman M.R."/>
            <person name="Taylor A.R."/>
            <person name="Vardi A."/>
            <person name="von Dassow P."/>
            <person name="Vyverman W."/>
            <person name="Willis A."/>
            <person name="Wyrwicz L.S."/>
            <person name="Rokhsar D.S."/>
            <person name="Weissenbach J."/>
            <person name="Armbrust E.V."/>
            <person name="Green B.R."/>
            <person name="Van de Peer Y."/>
            <person name="Grigoriev I.V."/>
        </authorList>
    </citation>
    <scope>NUCLEOTIDE SEQUENCE [LARGE SCALE GENOMIC DNA]</scope>
    <source>
        <strain evidence="2 3">CCMP1335</strain>
    </source>
</reference>